<reference evidence="2 3" key="1">
    <citation type="submission" date="2017-05" db="EMBL/GenBank/DDBJ databases">
        <title>Vagococcus spp. assemblies.</title>
        <authorList>
            <person name="Gulvik C.A."/>
        </authorList>
    </citation>
    <scope>NUCLEOTIDE SEQUENCE [LARGE SCALE GENOMIC DNA]</scope>
    <source>
        <strain evidence="2 3">CCUG 41755</strain>
    </source>
</reference>
<dbReference type="EMBL" id="NGJY01000002">
    <property type="protein sequence ID" value="RSU02997.1"/>
    <property type="molecule type" value="Genomic_DNA"/>
</dbReference>
<dbReference type="PROSITE" id="PS51186">
    <property type="entry name" value="GNAT"/>
    <property type="match status" value="1"/>
</dbReference>
<gene>
    <name evidence="2" type="ORF">CBF31_04530</name>
</gene>
<dbReference type="Gene3D" id="3.40.630.30">
    <property type="match status" value="1"/>
</dbReference>
<evidence type="ECO:0000259" key="1">
    <source>
        <dbReference type="PROSITE" id="PS51186"/>
    </source>
</evidence>
<dbReference type="GO" id="GO:0016747">
    <property type="term" value="F:acyltransferase activity, transferring groups other than amino-acyl groups"/>
    <property type="evidence" value="ECO:0007669"/>
    <property type="project" value="InterPro"/>
</dbReference>
<dbReference type="Pfam" id="PF13527">
    <property type="entry name" value="Acetyltransf_9"/>
    <property type="match status" value="1"/>
</dbReference>
<evidence type="ECO:0000313" key="2">
    <source>
        <dbReference type="EMBL" id="RSU02997.1"/>
    </source>
</evidence>
<organism evidence="2 3">
    <name type="scientific">Vagococcus fessus</name>
    <dbReference type="NCBI Taxonomy" id="120370"/>
    <lineage>
        <taxon>Bacteria</taxon>
        <taxon>Bacillati</taxon>
        <taxon>Bacillota</taxon>
        <taxon>Bacilli</taxon>
        <taxon>Lactobacillales</taxon>
        <taxon>Enterococcaceae</taxon>
        <taxon>Vagococcus</taxon>
    </lineage>
</organism>
<dbReference type="OrthoDB" id="70281at2"/>
<sequence length="177" mass="20086">MEEVLINKKHTSDLSDEELMAIFKLLKEVNGDEFSVEELSHALGGSHFLAFKEDQLIAHAAVVQRSILLDNKPHKVGYVEAIGVRPEFQHKGVGQAMMQEINQMIDKCYHFGALSPSSESKKLFEEAGWQEMQAPYYEYTLVGIIPSSEECVMTYSGRIALEAKNKLTCDFRERNAW</sequence>
<accession>A0A430A7E9</accession>
<keyword evidence="3" id="KW-1185">Reference proteome</keyword>
<proteinExistence type="predicted"/>
<dbReference type="CDD" id="cd04301">
    <property type="entry name" value="NAT_SF"/>
    <property type="match status" value="1"/>
</dbReference>
<evidence type="ECO:0000313" key="3">
    <source>
        <dbReference type="Proteomes" id="UP000287101"/>
    </source>
</evidence>
<feature type="domain" description="N-acetyltransferase" evidence="1">
    <location>
        <begin position="9"/>
        <end position="158"/>
    </location>
</feature>
<dbReference type="Proteomes" id="UP000287101">
    <property type="component" value="Unassembled WGS sequence"/>
</dbReference>
<comment type="caution">
    <text evidence="2">The sequence shown here is derived from an EMBL/GenBank/DDBJ whole genome shotgun (WGS) entry which is preliminary data.</text>
</comment>
<dbReference type="InterPro" id="IPR000182">
    <property type="entry name" value="GNAT_dom"/>
</dbReference>
<dbReference type="AlphaFoldDB" id="A0A430A7E9"/>
<name>A0A430A7E9_9ENTE</name>
<protein>
    <recommendedName>
        <fullName evidence="1">N-acetyltransferase domain-containing protein</fullName>
    </recommendedName>
</protein>
<dbReference type="InterPro" id="IPR016181">
    <property type="entry name" value="Acyl_CoA_acyltransferase"/>
</dbReference>
<dbReference type="RefSeq" id="WP_126831208.1">
    <property type="nucleotide sequence ID" value="NZ_CBCRYB010000004.1"/>
</dbReference>
<dbReference type="SUPFAM" id="SSF55729">
    <property type="entry name" value="Acyl-CoA N-acyltransferases (Nat)"/>
    <property type="match status" value="1"/>
</dbReference>